<keyword evidence="2" id="KW-0472">Membrane</keyword>
<name>A0A1I7X1A0_HETBA</name>
<evidence type="ECO:0000313" key="4">
    <source>
        <dbReference type="WBParaSite" id="Hba_11226"/>
    </source>
</evidence>
<evidence type="ECO:0000313" key="3">
    <source>
        <dbReference type="Proteomes" id="UP000095283"/>
    </source>
</evidence>
<evidence type="ECO:0000256" key="2">
    <source>
        <dbReference type="SAM" id="Phobius"/>
    </source>
</evidence>
<organism evidence="3 4">
    <name type="scientific">Heterorhabditis bacteriophora</name>
    <name type="common">Entomopathogenic nematode worm</name>
    <dbReference type="NCBI Taxonomy" id="37862"/>
    <lineage>
        <taxon>Eukaryota</taxon>
        <taxon>Metazoa</taxon>
        <taxon>Ecdysozoa</taxon>
        <taxon>Nematoda</taxon>
        <taxon>Chromadorea</taxon>
        <taxon>Rhabditida</taxon>
        <taxon>Rhabditina</taxon>
        <taxon>Rhabditomorpha</taxon>
        <taxon>Strongyloidea</taxon>
        <taxon>Heterorhabditidae</taxon>
        <taxon>Heterorhabditis</taxon>
    </lineage>
</organism>
<feature type="region of interest" description="Disordered" evidence="1">
    <location>
        <begin position="235"/>
        <end position="267"/>
    </location>
</feature>
<proteinExistence type="predicted"/>
<dbReference type="Proteomes" id="UP000095283">
    <property type="component" value="Unplaced"/>
</dbReference>
<keyword evidence="2" id="KW-1133">Transmembrane helix</keyword>
<keyword evidence="3" id="KW-1185">Reference proteome</keyword>
<dbReference type="AlphaFoldDB" id="A0A1I7X1A0"/>
<feature type="transmembrane region" description="Helical" evidence="2">
    <location>
        <begin position="357"/>
        <end position="377"/>
    </location>
</feature>
<keyword evidence="2" id="KW-0812">Transmembrane</keyword>
<feature type="compositionally biased region" description="Polar residues" evidence="1">
    <location>
        <begin position="242"/>
        <end position="253"/>
    </location>
</feature>
<evidence type="ECO:0000256" key="1">
    <source>
        <dbReference type="SAM" id="MobiDB-lite"/>
    </source>
</evidence>
<reference evidence="4" key="1">
    <citation type="submission" date="2016-11" db="UniProtKB">
        <authorList>
            <consortium name="WormBaseParasite"/>
        </authorList>
    </citation>
    <scope>IDENTIFICATION</scope>
</reference>
<feature type="compositionally biased region" description="Polar residues" evidence="1">
    <location>
        <begin position="1"/>
        <end position="12"/>
    </location>
</feature>
<sequence length="388" mass="44286">MDTMKRPSSSESGLPIKKIKSQPMVALDDIRKSYLSSQEEKDLRRERGELLLKLFREVPWLAVNESFGSRLEVLTVDKVKKLLTYYKKKDDGSYDNILIIFAKYSRRYGYLAYSKLNNSQLLLEDDPITTCSVPHSINGSVNGDSAENGEDGDDDGIKGLVIIEERTDANKELMDFIAIIILSHSRSAAVNAERHNMWIKITHKANEKFANGLGPLGVEQAKKLFSNCKRRRRVRQEKFGEETQTASVQSLQSHSRDSNSLEPDDINDISSVLDDTSEYNEYSMFLVAPPITNFEDLIRGLDRSVEIDELKRRLADRDTEIERLKKKIIEQSYKMDAEKAKAYIPEPEYFDYTQKDAILYALGGTISSAIFNLYFLVCSFCSLSDFIF</sequence>
<accession>A0A1I7X1A0</accession>
<protein>
    <submittedName>
        <fullName evidence="4">SANT domain-containing protein</fullName>
    </submittedName>
</protein>
<dbReference type="WBParaSite" id="Hba_11226">
    <property type="protein sequence ID" value="Hba_11226"/>
    <property type="gene ID" value="Hba_11226"/>
</dbReference>
<feature type="region of interest" description="Disordered" evidence="1">
    <location>
        <begin position="1"/>
        <end position="20"/>
    </location>
</feature>